<evidence type="ECO:0000259" key="1">
    <source>
        <dbReference type="Pfam" id="PF00483"/>
    </source>
</evidence>
<dbReference type="PANTHER" id="PTHR46390">
    <property type="entry name" value="MANNOSE-1-PHOSPHATE GUANYLYLTRANSFERASE"/>
    <property type="match status" value="1"/>
</dbReference>
<dbReference type="InterPro" id="IPR001538">
    <property type="entry name" value="Man6P_isomerase-2_C"/>
</dbReference>
<dbReference type="InterPro" id="IPR005835">
    <property type="entry name" value="NTP_transferase_dom"/>
</dbReference>
<gene>
    <name evidence="3" type="ORF">ACFSVM_02770</name>
</gene>
<dbReference type="Gene3D" id="3.90.550.10">
    <property type="entry name" value="Spore Coat Polysaccharide Biosynthesis Protein SpsA, Chain A"/>
    <property type="match status" value="1"/>
</dbReference>
<dbReference type="InterPro" id="IPR051161">
    <property type="entry name" value="Mannose-6P_isomerase_type2"/>
</dbReference>
<dbReference type="Pfam" id="PF01050">
    <property type="entry name" value="MannoseP_isomer"/>
    <property type="match status" value="1"/>
</dbReference>
<accession>A0ABW5SID3</accession>
<comment type="caution">
    <text evidence="3">The sequence shown here is derived from an EMBL/GenBank/DDBJ whole genome shotgun (WGS) entry which is preliminary data.</text>
</comment>
<dbReference type="Pfam" id="PF00483">
    <property type="entry name" value="NTP_transferase"/>
    <property type="match status" value="1"/>
</dbReference>
<keyword evidence="4" id="KW-1185">Reference proteome</keyword>
<evidence type="ECO:0000313" key="3">
    <source>
        <dbReference type="EMBL" id="MFD2699384.1"/>
    </source>
</evidence>
<dbReference type="InterPro" id="IPR014710">
    <property type="entry name" value="RmlC-like_jellyroll"/>
</dbReference>
<organism evidence="3 4">
    <name type="scientific">Paenibacillus shunpengii</name>
    <dbReference type="NCBI Taxonomy" id="2054424"/>
    <lineage>
        <taxon>Bacteria</taxon>
        <taxon>Bacillati</taxon>
        <taxon>Bacillota</taxon>
        <taxon>Bacilli</taxon>
        <taxon>Bacillales</taxon>
        <taxon>Paenibacillaceae</taxon>
        <taxon>Paenibacillus</taxon>
    </lineage>
</organism>
<feature type="domain" description="Nucleotidyl transferase" evidence="1">
    <location>
        <begin position="4"/>
        <end position="269"/>
    </location>
</feature>
<evidence type="ECO:0000259" key="2">
    <source>
        <dbReference type="Pfam" id="PF01050"/>
    </source>
</evidence>
<feature type="domain" description="Mannose-6-phosphate isomerase type II C-terminal" evidence="2">
    <location>
        <begin position="340"/>
        <end position="444"/>
    </location>
</feature>
<evidence type="ECO:0000313" key="4">
    <source>
        <dbReference type="Proteomes" id="UP001597540"/>
    </source>
</evidence>
<dbReference type="RefSeq" id="WP_379260288.1">
    <property type="nucleotide sequence ID" value="NZ_JBHUMJ010000002.1"/>
</dbReference>
<sequence>MKLILLSGGSGKRLWPLSNDARSKQFLRILDDKFHTNKISMVQRVWQQLKISNLSDDSFIATSQSQVEILNNQLEDNIKLVVEPERRDTFPAIALAATYLYSMCGVNLNETIAILPVDPYVDDNFFECIKELDDVLFQSGADIALIGVKPTYPSEKYGYIIPNYNERDNKYLSVHSFVEKPHKTKAQTMIDQGALWNCGVFAFKLDYLINLLIEYGLPIQYENMLRQYDTIPSNSFDYEVVEKTNNIVVKPFDGYWRDLGTWNTLTDEMSSSIIGRGHISEDSYNSHLINELNLPVNVLGLSNIVVAVSPDGILVSDKSASPRIKEVLKQDTSRPMFEERRWGYYQVIDYSQNSENDHILTKRICITKGNNLSYQYHVYREEMWTVVSGEGELVLDNQYQILKKGDLIKIPPKTKHSVKALTDLEIIEIQLGSNLVEEDIIRINSEWSEIIKLCVV</sequence>
<dbReference type="CDD" id="cd02213">
    <property type="entry name" value="cupin_PMI_typeII_C"/>
    <property type="match status" value="1"/>
</dbReference>
<dbReference type="InterPro" id="IPR011051">
    <property type="entry name" value="RmlC_Cupin_sf"/>
</dbReference>
<proteinExistence type="predicted"/>
<dbReference type="InterPro" id="IPR029044">
    <property type="entry name" value="Nucleotide-diphossugar_trans"/>
</dbReference>
<dbReference type="Gene3D" id="2.60.120.10">
    <property type="entry name" value="Jelly Rolls"/>
    <property type="match status" value="1"/>
</dbReference>
<dbReference type="Proteomes" id="UP001597540">
    <property type="component" value="Unassembled WGS sequence"/>
</dbReference>
<dbReference type="EMBL" id="JBHUMJ010000002">
    <property type="protein sequence ID" value="MFD2699384.1"/>
    <property type="molecule type" value="Genomic_DNA"/>
</dbReference>
<dbReference type="SUPFAM" id="SSF51182">
    <property type="entry name" value="RmlC-like cupins"/>
    <property type="match status" value="1"/>
</dbReference>
<name>A0ABW5SID3_9BACL</name>
<reference evidence="4" key="1">
    <citation type="journal article" date="2019" name="Int. J. Syst. Evol. Microbiol.">
        <title>The Global Catalogue of Microorganisms (GCM) 10K type strain sequencing project: providing services to taxonomists for standard genome sequencing and annotation.</title>
        <authorList>
            <consortium name="The Broad Institute Genomics Platform"/>
            <consortium name="The Broad Institute Genome Sequencing Center for Infectious Disease"/>
            <person name="Wu L."/>
            <person name="Ma J."/>
        </authorList>
    </citation>
    <scope>NUCLEOTIDE SEQUENCE [LARGE SCALE GENOMIC DNA]</scope>
    <source>
        <strain evidence="4">KCTC 33849</strain>
    </source>
</reference>
<dbReference type="SUPFAM" id="SSF53448">
    <property type="entry name" value="Nucleotide-diphospho-sugar transferases"/>
    <property type="match status" value="1"/>
</dbReference>
<dbReference type="PANTHER" id="PTHR46390:SF1">
    <property type="entry name" value="MANNOSE-1-PHOSPHATE GUANYLYLTRANSFERASE"/>
    <property type="match status" value="1"/>
</dbReference>
<protein>
    <submittedName>
        <fullName evidence="3">Sugar phosphate nucleotidyltransferase</fullName>
    </submittedName>
</protein>